<evidence type="ECO:0000313" key="3">
    <source>
        <dbReference type="Proteomes" id="UP000006054"/>
    </source>
</evidence>
<dbReference type="eggNOG" id="COG2062">
    <property type="taxonomic scope" value="Bacteria"/>
</dbReference>
<dbReference type="CDD" id="cd07067">
    <property type="entry name" value="HP_PGM_like"/>
    <property type="match status" value="1"/>
</dbReference>
<keyword evidence="3" id="KW-1185">Reference proteome</keyword>
<evidence type="ECO:0000256" key="1">
    <source>
        <dbReference type="PIRSR" id="PIRSR613078-2"/>
    </source>
</evidence>
<proteinExistence type="predicted"/>
<dbReference type="PANTHER" id="PTHR47623">
    <property type="entry name" value="OS09G0287300 PROTEIN"/>
    <property type="match status" value="1"/>
</dbReference>
<dbReference type="HOGENOM" id="CLU_084603_2_2_10"/>
<sequence>MKTLILIRHAKSSWKDETLPDRERPLNTRGKNDAPLMGQILFEKNIIPDLVLSSSAKRAKKTAEKIFFDVYGFMESQVHLTDDLYFTGVPFHMRIINTLLDTKNIVVLVGHNPDFNGLVDFLGEEDVQEMPTSGVYCLDFDVNSWSEVTRHSGKIRFFEYPKKYKMS</sequence>
<evidence type="ECO:0000313" key="2">
    <source>
        <dbReference type="EMBL" id="AFM04104.1"/>
    </source>
</evidence>
<dbReference type="KEGG" id="fli:Fleli_1696"/>
<dbReference type="OrthoDB" id="9810154at2"/>
<name>I4AJG9_BERLS</name>
<dbReference type="EMBL" id="CP003345">
    <property type="protein sequence ID" value="AFM04104.1"/>
    <property type="molecule type" value="Genomic_DNA"/>
</dbReference>
<dbReference type="InterPro" id="IPR013078">
    <property type="entry name" value="His_Pase_superF_clade-1"/>
</dbReference>
<dbReference type="InterPro" id="IPR029033">
    <property type="entry name" value="His_PPase_superfam"/>
</dbReference>
<organism evidence="2 3">
    <name type="scientific">Bernardetia litoralis (strain ATCC 23117 / DSM 6794 / NBRC 15988 / NCIMB 1366 / Fx l1 / Sio-4)</name>
    <name type="common">Flexibacter litoralis</name>
    <dbReference type="NCBI Taxonomy" id="880071"/>
    <lineage>
        <taxon>Bacteria</taxon>
        <taxon>Pseudomonadati</taxon>
        <taxon>Bacteroidota</taxon>
        <taxon>Cytophagia</taxon>
        <taxon>Cytophagales</taxon>
        <taxon>Bernardetiaceae</taxon>
        <taxon>Bernardetia</taxon>
    </lineage>
</organism>
<accession>I4AJG9</accession>
<dbReference type="PANTHER" id="PTHR47623:SF1">
    <property type="entry name" value="OS09G0287300 PROTEIN"/>
    <property type="match status" value="1"/>
</dbReference>
<dbReference type="RefSeq" id="WP_014797559.1">
    <property type="nucleotide sequence ID" value="NC_018018.1"/>
</dbReference>
<dbReference type="STRING" id="880071.Fleli_1696"/>
<reference evidence="3" key="1">
    <citation type="submission" date="2012-06" db="EMBL/GenBank/DDBJ databases">
        <title>The complete genome of Flexibacter litoralis DSM 6794.</title>
        <authorList>
            <person name="Lucas S."/>
            <person name="Copeland A."/>
            <person name="Lapidus A."/>
            <person name="Glavina del Rio T."/>
            <person name="Dalin E."/>
            <person name="Tice H."/>
            <person name="Bruce D."/>
            <person name="Goodwin L."/>
            <person name="Pitluck S."/>
            <person name="Peters L."/>
            <person name="Ovchinnikova G."/>
            <person name="Lu M."/>
            <person name="Kyrpides N."/>
            <person name="Mavromatis K."/>
            <person name="Ivanova N."/>
            <person name="Brettin T."/>
            <person name="Detter J.C."/>
            <person name="Han C."/>
            <person name="Larimer F."/>
            <person name="Land M."/>
            <person name="Hauser L."/>
            <person name="Markowitz V."/>
            <person name="Cheng J.-F."/>
            <person name="Hugenholtz P."/>
            <person name="Woyke T."/>
            <person name="Wu D."/>
            <person name="Spring S."/>
            <person name="Lang E."/>
            <person name="Kopitz M."/>
            <person name="Brambilla E."/>
            <person name="Klenk H.-P."/>
            <person name="Eisen J.A."/>
        </authorList>
    </citation>
    <scope>NUCLEOTIDE SEQUENCE [LARGE SCALE GENOMIC DNA]</scope>
    <source>
        <strain evidence="3">ATCC 23117 / DSM 6794 / NBRC 15988 / NCIMB 1366 / Sio-4</strain>
    </source>
</reference>
<dbReference type="Gene3D" id="3.40.50.1240">
    <property type="entry name" value="Phosphoglycerate mutase-like"/>
    <property type="match status" value="1"/>
</dbReference>
<feature type="binding site" evidence="1">
    <location>
        <position position="58"/>
    </location>
    <ligand>
        <name>substrate</name>
    </ligand>
</feature>
<dbReference type="PATRIC" id="fig|880071.3.peg.1671"/>
<dbReference type="Proteomes" id="UP000006054">
    <property type="component" value="Chromosome"/>
</dbReference>
<protein>
    <submittedName>
        <fullName evidence="2">Phosphohistidine phosphatase SixA</fullName>
    </submittedName>
</protein>
<dbReference type="Pfam" id="PF00300">
    <property type="entry name" value="His_Phos_1"/>
    <property type="match status" value="1"/>
</dbReference>
<dbReference type="AlphaFoldDB" id="I4AJG9"/>
<gene>
    <name evidence="2" type="ordered locus">Fleli_1696</name>
</gene>
<dbReference type="SUPFAM" id="SSF53254">
    <property type="entry name" value="Phosphoglycerate mutase-like"/>
    <property type="match status" value="1"/>
</dbReference>